<comment type="caution">
    <text evidence="1">The sequence shown here is derived from an EMBL/GenBank/DDBJ whole genome shotgun (WGS) entry which is preliminary data.</text>
</comment>
<evidence type="ECO:0000313" key="1">
    <source>
        <dbReference type="EMBL" id="MBE0346170.1"/>
    </source>
</evidence>
<keyword evidence="2" id="KW-1185">Reference proteome</keyword>
<name>A0A8I0T3N5_9GAMM</name>
<dbReference type="EMBL" id="AQHF01000020">
    <property type="protein sequence ID" value="MBE0346170.1"/>
    <property type="molecule type" value="Genomic_DNA"/>
</dbReference>
<gene>
    <name evidence="1" type="ORF">PPEP_a6005</name>
</gene>
<dbReference type="Proteomes" id="UP000660708">
    <property type="component" value="Unassembled WGS sequence"/>
</dbReference>
<dbReference type="AlphaFoldDB" id="A0A8I0T3N5"/>
<organism evidence="1 2">
    <name type="scientific">Pseudoalteromonas peptidolytica F12-50-A1</name>
    <dbReference type="NCBI Taxonomy" id="1315280"/>
    <lineage>
        <taxon>Bacteria</taxon>
        <taxon>Pseudomonadati</taxon>
        <taxon>Pseudomonadota</taxon>
        <taxon>Gammaproteobacteria</taxon>
        <taxon>Alteromonadales</taxon>
        <taxon>Pseudoalteromonadaceae</taxon>
        <taxon>Pseudoalteromonas</taxon>
    </lineage>
</organism>
<evidence type="ECO:0000313" key="2">
    <source>
        <dbReference type="Proteomes" id="UP000660708"/>
    </source>
</evidence>
<reference evidence="1 2" key="1">
    <citation type="submission" date="2015-06" db="EMBL/GenBank/DDBJ databases">
        <title>Genome sequence of Pseudoalteromonas peptidolytica.</title>
        <authorList>
            <person name="Xie B.-B."/>
            <person name="Rong J.-C."/>
            <person name="Qin Q.-L."/>
            <person name="Zhang Y.-Z."/>
        </authorList>
    </citation>
    <scope>NUCLEOTIDE SEQUENCE [LARGE SCALE GENOMIC DNA]</scope>
    <source>
        <strain evidence="1 2">F12-50-A1</strain>
    </source>
</reference>
<accession>A0A8I0T3N5</accession>
<sequence length="31" mass="3519">MNDTGVKNLILGYYSQCKIEKKQFDSVVILA</sequence>
<proteinExistence type="predicted"/>
<protein>
    <submittedName>
        <fullName evidence="1">Uncharacterized protein</fullName>
    </submittedName>
</protein>